<evidence type="ECO:0000256" key="9">
    <source>
        <dbReference type="ARBA" id="ARBA00023065"/>
    </source>
</evidence>
<keyword evidence="2" id="KW-0813">Transport</keyword>
<keyword evidence="6 13" id="KW-0732">Signal</keyword>
<evidence type="ECO:0000256" key="1">
    <source>
        <dbReference type="ARBA" id="ARBA00004162"/>
    </source>
</evidence>
<keyword evidence="7" id="KW-0677">Repeat</keyword>
<evidence type="ECO:0000256" key="7">
    <source>
        <dbReference type="ARBA" id="ARBA00022737"/>
    </source>
</evidence>
<dbReference type="InterPro" id="IPR032675">
    <property type="entry name" value="LRR_dom_sf"/>
</dbReference>
<comment type="subcellular location">
    <subcellularLocation>
        <location evidence="1">Cell membrane</location>
        <topology evidence="1">Single-pass membrane protein</topology>
    </subcellularLocation>
</comment>
<reference evidence="14" key="1">
    <citation type="submission" date="2022-01" db="EMBL/GenBank/DDBJ databases">
        <authorList>
            <person name="King R."/>
        </authorList>
    </citation>
    <scope>NUCLEOTIDE SEQUENCE</scope>
</reference>
<accession>A0A9N9WWR4</accession>
<dbReference type="Pfam" id="PF13855">
    <property type="entry name" value="LRR_8"/>
    <property type="match status" value="1"/>
</dbReference>
<evidence type="ECO:0000256" key="2">
    <source>
        <dbReference type="ARBA" id="ARBA00022448"/>
    </source>
</evidence>
<feature type="chain" id="PRO_5040122964" evidence="13">
    <location>
        <begin position="16"/>
        <end position="300"/>
    </location>
</feature>
<keyword evidence="9" id="KW-0406">Ion transport</keyword>
<proteinExistence type="predicted"/>
<sequence>MICALFLLFITSSSAITIDCNFRTIFLTMDSGYGCDGTATNDGSSQISTINGIHQAGRSNNDTEVFRVWNVCTLELVPQKIGIFFPNLIALWFNDCKFKELVANDFVNLTNLVELDLAYNQLEFVHEKAFENLRNLQFLYLNNNRIIFVGPNLIQTLPSLVFATLEDNSCISSNSFNFEDSNVRNFIIDVAIQCPLTLKIAESLLSKRNTEESRKFIKDLREVMDNAMFVDDEVDDEEVIFDDYRSSEPNDDKGFVKSHRDELEVINKQNMDLLLISDTNKLHESMKAKIKEVVLTRCHL</sequence>
<keyword evidence="4" id="KW-0433">Leucine-rich repeat</keyword>
<evidence type="ECO:0000256" key="4">
    <source>
        <dbReference type="ARBA" id="ARBA00022614"/>
    </source>
</evidence>
<dbReference type="InterPro" id="IPR051432">
    <property type="entry name" value="KCNMA1_auxiliary"/>
</dbReference>
<evidence type="ECO:0000256" key="13">
    <source>
        <dbReference type="SAM" id="SignalP"/>
    </source>
</evidence>
<dbReference type="PANTHER" id="PTHR46473">
    <property type="entry name" value="GH08155P"/>
    <property type="match status" value="1"/>
</dbReference>
<dbReference type="Gene3D" id="3.80.10.10">
    <property type="entry name" value="Ribonuclease Inhibitor"/>
    <property type="match status" value="1"/>
</dbReference>
<keyword evidence="10" id="KW-0472">Membrane</keyword>
<dbReference type="GO" id="GO:0034220">
    <property type="term" value="P:monoatomic ion transmembrane transport"/>
    <property type="evidence" value="ECO:0007669"/>
    <property type="project" value="UniProtKB-KW"/>
</dbReference>
<dbReference type="Proteomes" id="UP001153620">
    <property type="component" value="Chromosome 4"/>
</dbReference>
<keyword evidence="5" id="KW-0812">Transmembrane</keyword>
<evidence type="ECO:0000256" key="3">
    <source>
        <dbReference type="ARBA" id="ARBA00022475"/>
    </source>
</evidence>
<dbReference type="AlphaFoldDB" id="A0A9N9WWR4"/>
<evidence type="ECO:0000256" key="12">
    <source>
        <dbReference type="ARBA" id="ARBA00023303"/>
    </source>
</evidence>
<keyword evidence="11" id="KW-1015">Disulfide bond</keyword>
<gene>
    <name evidence="14" type="ORF">CHIRRI_LOCUS14984</name>
</gene>
<reference evidence="14" key="2">
    <citation type="submission" date="2022-10" db="EMBL/GenBank/DDBJ databases">
        <authorList>
            <consortium name="ENA_rothamsted_submissions"/>
            <consortium name="culmorum"/>
            <person name="King R."/>
        </authorList>
    </citation>
    <scope>NUCLEOTIDE SEQUENCE</scope>
</reference>
<dbReference type="GO" id="GO:0005886">
    <property type="term" value="C:plasma membrane"/>
    <property type="evidence" value="ECO:0007669"/>
    <property type="project" value="UniProtKB-SubCell"/>
</dbReference>
<evidence type="ECO:0000256" key="6">
    <source>
        <dbReference type="ARBA" id="ARBA00022729"/>
    </source>
</evidence>
<dbReference type="InterPro" id="IPR001611">
    <property type="entry name" value="Leu-rich_rpt"/>
</dbReference>
<keyword evidence="12" id="KW-0407">Ion channel</keyword>
<dbReference type="SUPFAM" id="SSF52058">
    <property type="entry name" value="L domain-like"/>
    <property type="match status" value="1"/>
</dbReference>
<keyword evidence="3" id="KW-1003">Cell membrane</keyword>
<keyword evidence="15" id="KW-1185">Reference proteome</keyword>
<name>A0A9N9WWR4_9DIPT</name>
<protein>
    <submittedName>
        <fullName evidence="14">Uncharacterized protein</fullName>
    </submittedName>
</protein>
<dbReference type="SMART" id="SM00369">
    <property type="entry name" value="LRR_TYP"/>
    <property type="match status" value="2"/>
</dbReference>
<dbReference type="InterPro" id="IPR003591">
    <property type="entry name" value="Leu-rich_rpt_typical-subtyp"/>
</dbReference>
<keyword evidence="8" id="KW-1133">Transmembrane helix</keyword>
<evidence type="ECO:0000256" key="5">
    <source>
        <dbReference type="ARBA" id="ARBA00022692"/>
    </source>
</evidence>
<dbReference type="EMBL" id="OU895880">
    <property type="protein sequence ID" value="CAG9812179.1"/>
    <property type="molecule type" value="Genomic_DNA"/>
</dbReference>
<evidence type="ECO:0000313" key="15">
    <source>
        <dbReference type="Proteomes" id="UP001153620"/>
    </source>
</evidence>
<evidence type="ECO:0000256" key="10">
    <source>
        <dbReference type="ARBA" id="ARBA00023136"/>
    </source>
</evidence>
<evidence type="ECO:0000313" key="14">
    <source>
        <dbReference type="EMBL" id="CAG9812179.1"/>
    </source>
</evidence>
<organism evidence="14 15">
    <name type="scientific">Chironomus riparius</name>
    <dbReference type="NCBI Taxonomy" id="315576"/>
    <lineage>
        <taxon>Eukaryota</taxon>
        <taxon>Metazoa</taxon>
        <taxon>Ecdysozoa</taxon>
        <taxon>Arthropoda</taxon>
        <taxon>Hexapoda</taxon>
        <taxon>Insecta</taxon>
        <taxon>Pterygota</taxon>
        <taxon>Neoptera</taxon>
        <taxon>Endopterygota</taxon>
        <taxon>Diptera</taxon>
        <taxon>Nematocera</taxon>
        <taxon>Chironomoidea</taxon>
        <taxon>Chironomidae</taxon>
        <taxon>Chironominae</taxon>
        <taxon>Chironomus</taxon>
    </lineage>
</organism>
<dbReference type="PANTHER" id="PTHR46473:SF10">
    <property type="entry name" value="LD45603P-RELATED"/>
    <property type="match status" value="1"/>
</dbReference>
<evidence type="ECO:0000256" key="11">
    <source>
        <dbReference type="ARBA" id="ARBA00023157"/>
    </source>
</evidence>
<evidence type="ECO:0000256" key="8">
    <source>
        <dbReference type="ARBA" id="ARBA00022989"/>
    </source>
</evidence>
<feature type="signal peptide" evidence="13">
    <location>
        <begin position="1"/>
        <end position="15"/>
    </location>
</feature>
<dbReference type="OrthoDB" id="676979at2759"/>